<dbReference type="InterPro" id="IPR036249">
    <property type="entry name" value="Thioredoxin-like_sf"/>
</dbReference>
<dbReference type="Proteomes" id="UP000030690">
    <property type="component" value="Unassembled WGS sequence"/>
</dbReference>
<sequence>MNNSVTRKIEKQILEALKDKENDIDKEIRKYEILERKVYDENDEELEFIKNKRLEELKNKHKEKLTLLKKGHGTYKEVLSEKEFFEICKSSKNVCCHFYRNTTWRCQYMDKKLIDLSSKYWNINFIKINAEKSPFLCERLKIWCIPTVMLIQNGKTEHSIVGFDELGGDNFSEQTLVNVLRKWRLIETKENDD</sequence>
<dbReference type="CDD" id="cd02989">
    <property type="entry name" value="Phd_like_TxnDC9"/>
    <property type="match status" value="1"/>
</dbReference>
<dbReference type="OrthoDB" id="10257948at2759"/>
<dbReference type="InterPro" id="IPR013766">
    <property type="entry name" value="Thioredoxin_domain"/>
</dbReference>
<evidence type="ECO:0000256" key="1">
    <source>
        <dbReference type="SAM" id="Coils"/>
    </source>
</evidence>
<feature type="coiled-coil region" evidence="1">
    <location>
        <begin position="14"/>
        <end position="71"/>
    </location>
</feature>
<dbReference type="PANTHER" id="PTHR21148">
    <property type="entry name" value="THIOREDOXIN DOMAIN-CONTAINING PROTEIN 9"/>
    <property type="match status" value="1"/>
</dbReference>
<dbReference type="Pfam" id="PF00085">
    <property type="entry name" value="Thioredoxin"/>
    <property type="match status" value="1"/>
</dbReference>
<dbReference type="SMR" id="A0A024V700"/>
<accession>A0A024V700</accession>
<name>A0A024V700_PLAFA</name>
<keyword evidence="1" id="KW-0175">Coiled coil</keyword>
<evidence type="ECO:0000313" key="4">
    <source>
        <dbReference type="Proteomes" id="UP000030690"/>
    </source>
</evidence>
<dbReference type="EMBL" id="KI925079">
    <property type="protein sequence ID" value="ETW18229.1"/>
    <property type="molecule type" value="Genomic_DNA"/>
</dbReference>
<organism evidence="3 4">
    <name type="scientific">Plasmodium falciparum Vietnam Oak-Knoll</name>
    <name type="common">FVO</name>
    <dbReference type="NCBI Taxonomy" id="1036723"/>
    <lineage>
        <taxon>Eukaryota</taxon>
        <taxon>Sar</taxon>
        <taxon>Alveolata</taxon>
        <taxon>Apicomplexa</taxon>
        <taxon>Aconoidasida</taxon>
        <taxon>Haemosporida</taxon>
        <taxon>Plasmodiidae</taxon>
        <taxon>Plasmodium</taxon>
        <taxon>Plasmodium (Laverania)</taxon>
    </lineage>
</organism>
<proteinExistence type="predicted"/>
<dbReference type="Gene3D" id="3.40.30.10">
    <property type="entry name" value="Glutaredoxin"/>
    <property type="match status" value="1"/>
</dbReference>
<protein>
    <recommendedName>
        <fullName evidence="2">Thioredoxin domain-containing protein</fullName>
    </recommendedName>
</protein>
<feature type="domain" description="Thioredoxin" evidence="2">
    <location>
        <begin position="78"/>
        <end position="163"/>
    </location>
</feature>
<gene>
    <name evidence="3" type="ORF">PFFVO_02745</name>
</gene>
<dbReference type="SUPFAM" id="SSF52833">
    <property type="entry name" value="Thioredoxin-like"/>
    <property type="match status" value="1"/>
</dbReference>
<evidence type="ECO:0000313" key="3">
    <source>
        <dbReference type="EMBL" id="ETW18229.1"/>
    </source>
</evidence>
<reference evidence="3 4" key="2">
    <citation type="submission" date="2013-02" db="EMBL/GenBank/DDBJ databases">
        <title>The Genome Sequence of Plasmodium falciparum Vietnam Oak-Knoll (FVO).</title>
        <authorList>
            <consortium name="The Broad Institute Genome Sequencing Platform"/>
            <consortium name="The Broad Institute Genome Sequencing Center for Infectious Disease"/>
            <person name="Neafsey D."/>
            <person name="Cheeseman I."/>
            <person name="Volkman S."/>
            <person name="Adams J."/>
            <person name="Walker B."/>
            <person name="Young S.K."/>
            <person name="Zeng Q."/>
            <person name="Gargeya S."/>
            <person name="Fitzgerald M."/>
            <person name="Haas B."/>
            <person name="Abouelleil A."/>
            <person name="Alvarado L."/>
            <person name="Arachchi H.M."/>
            <person name="Berlin A.M."/>
            <person name="Chapman S.B."/>
            <person name="Dewar J."/>
            <person name="Goldberg J."/>
            <person name="Griggs A."/>
            <person name="Gujja S."/>
            <person name="Hansen M."/>
            <person name="Howarth C."/>
            <person name="Imamovic A."/>
            <person name="Larimer J."/>
            <person name="McCowan C."/>
            <person name="Murphy C."/>
            <person name="Neiman D."/>
            <person name="Pearson M."/>
            <person name="Priest M."/>
            <person name="Roberts A."/>
            <person name="Saif S."/>
            <person name="Shea T."/>
            <person name="Sisk P."/>
            <person name="Sykes S."/>
            <person name="Wortman J."/>
            <person name="Nusbaum C."/>
            <person name="Birren B."/>
        </authorList>
    </citation>
    <scope>NUCLEOTIDE SEQUENCE [LARGE SCALE GENOMIC DNA]</scope>
    <source>
        <strain evidence="4">Vietnam Oak-Knoll (FVO)</strain>
    </source>
</reference>
<dbReference type="AlphaFoldDB" id="A0A024V700"/>
<evidence type="ECO:0000259" key="2">
    <source>
        <dbReference type="Pfam" id="PF00085"/>
    </source>
</evidence>
<reference evidence="3 4" key="1">
    <citation type="submission" date="2013-02" db="EMBL/GenBank/DDBJ databases">
        <title>The Genome Annotation of Plasmodium falciparum Vietnam Oak-Knoll (FVO).</title>
        <authorList>
            <consortium name="The Broad Institute Genome Sequencing Platform"/>
            <consortium name="The Broad Institute Genome Sequencing Center for Infectious Disease"/>
            <person name="Neafsey D."/>
            <person name="Hoffman S."/>
            <person name="Volkman S."/>
            <person name="Rosenthal P."/>
            <person name="Walker B."/>
            <person name="Young S.K."/>
            <person name="Zeng Q."/>
            <person name="Gargeya S."/>
            <person name="Fitzgerald M."/>
            <person name="Haas B."/>
            <person name="Abouelleil A."/>
            <person name="Allen A.W."/>
            <person name="Alvarado L."/>
            <person name="Arachchi H.M."/>
            <person name="Berlin A.M."/>
            <person name="Chapman S.B."/>
            <person name="Gainer-Dewar J."/>
            <person name="Goldberg J."/>
            <person name="Griggs A."/>
            <person name="Gujja S."/>
            <person name="Hansen M."/>
            <person name="Howarth C."/>
            <person name="Imamovic A."/>
            <person name="Ireland A."/>
            <person name="Larimer J."/>
            <person name="McCowan C."/>
            <person name="Murphy C."/>
            <person name="Pearson M."/>
            <person name="Poon T.W."/>
            <person name="Priest M."/>
            <person name="Roberts A."/>
            <person name="Saif S."/>
            <person name="Shea T."/>
            <person name="Sisk P."/>
            <person name="Sykes S."/>
            <person name="Wortman J."/>
            <person name="Nusbaum C."/>
            <person name="Birren B."/>
        </authorList>
    </citation>
    <scope>NUCLEOTIDE SEQUENCE [LARGE SCALE GENOMIC DNA]</scope>
    <source>
        <strain evidence="4">Vietnam Oak-Knoll (FVO)</strain>
    </source>
</reference>